<feature type="transmembrane region" description="Helical" evidence="10">
    <location>
        <begin position="221"/>
        <end position="247"/>
    </location>
</feature>
<evidence type="ECO:0000259" key="12">
    <source>
        <dbReference type="Pfam" id="PF16192"/>
    </source>
</evidence>
<dbReference type="PANTHER" id="PTHR10050:SF46">
    <property type="entry name" value="PROTEIN O-MANNOSYL-TRANSFERASE 2"/>
    <property type="match status" value="1"/>
</dbReference>
<evidence type="ECO:0000256" key="5">
    <source>
        <dbReference type="ARBA" id="ARBA00022679"/>
    </source>
</evidence>
<feature type="transmembrane region" description="Helical" evidence="10">
    <location>
        <begin position="335"/>
        <end position="352"/>
    </location>
</feature>
<feature type="transmembrane region" description="Helical" evidence="10">
    <location>
        <begin position="150"/>
        <end position="166"/>
    </location>
</feature>
<feature type="transmembrane region" description="Helical" evidence="10">
    <location>
        <begin position="390"/>
        <end position="411"/>
    </location>
</feature>
<evidence type="ECO:0000256" key="9">
    <source>
        <dbReference type="ARBA" id="ARBA00093617"/>
    </source>
</evidence>
<feature type="transmembrane region" description="Helical" evidence="10">
    <location>
        <begin position="311"/>
        <end position="328"/>
    </location>
</feature>
<keyword evidence="4 10" id="KW-0328">Glycosyltransferase</keyword>
<dbReference type="InterPro" id="IPR032421">
    <property type="entry name" value="PMT_4TMC"/>
</dbReference>
<keyword evidence="7 10" id="KW-1133">Transmembrane helix</keyword>
<reference evidence="14" key="1">
    <citation type="submission" date="2020-12" db="EMBL/GenBank/DDBJ databases">
        <title>Hymenobacter sp.</title>
        <authorList>
            <person name="Kim M.K."/>
        </authorList>
    </citation>
    <scope>NUCLEOTIDE SEQUENCE [LARGE SCALE GENOMIC DNA]</scope>
    <source>
        <strain evidence="14">BT553</strain>
    </source>
</reference>
<evidence type="ECO:0000256" key="3">
    <source>
        <dbReference type="ARBA" id="ARBA00007222"/>
    </source>
</evidence>
<dbReference type="Pfam" id="PF02366">
    <property type="entry name" value="PMT"/>
    <property type="match status" value="1"/>
</dbReference>
<evidence type="ECO:0000256" key="6">
    <source>
        <dbReference type="ARBA" id="ARBA00022692"/>
    </source>
</evidence>
<comment type="subcellular location">
    <subcellularLocation>
        <location evidence="10">Cell membrane</location>
    </subcellularLocation>
    <subcellularLocation>
        <location evidence="1">Endomembrane system</location>
        <topology evidence="1">Multi-pass membrane protein</topology>
    </subcellularLocation>
</comment>
<dbReference type="Pfam" id="PF16192">
    <property type="entry name" value="PMT_4TMC"/>
    <property type="match status" value="1"/>
</dbReference>
<feature type="domain" description="Protein O-mannosyl-transferase C-terminal four TM" evidence="12">
    <location>
        <begin position="255"/>
        <end position="426"/>
    </location>
</feature>
<dbReference type="EMBL" id="JAELXS010000001">
    <property type="protein sequence ID" value="MBJ6120676.1"/>
    <property type="molecule type" value="Genomic_DNA"/>
</dbReference>
<dbReference type="InterPro" id="IPR003342">
    <property type="entry name" value="ArnT-like_N"/>
</dbReference>
<proteinExistence type="inferred from homology"/>
<sequence>MGGRLQVKGGRGTRRPVPQFLRRPIPLGLLIALVAQLLFAWRLTTPHKLMFDEVHYVPAARQLLALDGPINIEHPLMAKTLIAAGIALFGDNSLGWRALSTLAGTAVVAGVFALLWLGTRRLRPAATGAVCAMLGFTVFVQARIAMLDGFMAAFVVTGAACLLWAMHGTRPQVWRRWVAGAVLLGLATGCKWTAAPYVAFAGLALVVLKHRRPDRWAGMDVIAGLAVLGTVSVATYFLTFAPTFFYARDPLTLATLIPFQLKMYAQQTQVLPPHTYQSSWWTWPVDLRPIWYLYEPVDGAQRGVLMIGNPAVIWGGLVAVVACALGWLRTRDVRLGVAAAVWIAGFAVWAVIPKSLGFFYYYYLPSIWLCIAIAVALDRWRVRLAGWDEAYLVVAAGLFLHFYPIISAAPLSGPRAFERWMWLSSWP</sequence>
<dbReference type="Proteomes" id="UP000640426">
    <property type="component" value="Unassembled WGS sequence"/>
</dbReference>
<comment type="function">
    <text evidence="10">Protein O-mannosyltransferase that catalyzes the transfer of a single mannose residue from a polyprenol phospho-mannosyl lipidic donor to the hydroxyl group of selected serine and threonine residues in acceptor proteins.</text>
</comment>
<comment type="similarity">
    <text evidence="3 10">Belongs to the glycosyltransferase 39 family.</text>
</comment>
<gene>
    <name evidence="13" type="ORF">JAO74_02595</name>
</gene>
<dbReference type="PANTHER" id="PTHR10050">
    <property type="entry name" value="DOLICHYL-PHOSPHATE-MANNOSE--PROTEIN MANNOSYLTRANSFERASE"/>
    <property type="match status" value="1"/>
</dbReference>
<organism evidence="13 14">
    <name type="scientific">Sphingomonas mollis</name>
    <dbReference type="NCBI Taxonomy" id="2795726"/>
    <lineage>
        <taxon>Bacteria</taxon>
        <taxon>Pseudomonadati</taxon>
        <taxon>Pseudomonadota</taxon>
        <taxon>Alphaproteobacteria</taxon>
        <taxon>Sphingomonadales</taxon>
        <taxon>Sphingomonadaceae</taxon>
        <taxon>Sphingomonas</taxon>
    </lineage>
</organism>
<dbReference type="InterPro" id="IPR027005">
    <property type="entry name" value="PMT-like"/>
</dbReference>
<feature type="transmembrane region" description="Helical" evidence="10">
    <location>
        <begin position="20"/>
        <end position="41"/>
    </location>
</feature>
<protein>
    <recommendedName>
        <fullName evidence="9 10">Polyprenol-phosphate-mannose--protein mannosyltransferase</fullName>
        <ecNumber evidence="10">2.4.1.-</ecNumber>
    </recommendedName>
</protein>
<evidence type="ECO:0000256" key="4">
    <source>
        <dbReference type="ARBA" id="ARBA00022676"/>
    </source>
</evidence>
<feature type="domain" description="ArnT-like N-terminal" evidence="11">
    <location>
        <begin position="91"/>
        <end position="244"/>
    </location>
</feature>
<comment type="caution">
    <text evidence="13">The sequence shown here is derived from an EMBL/GenBank/DDBJ whole genome shotgun (WGS) entry which is preliminary data.</text>
</comment>
<dbReference type="EC" id="2.4.1.-" evidence="10"/>
<evidence type="ECO:0000256" key="2">
    <source>
        <dbReference type="ARBA" id="ARBA00004922"/>
    </source>
</evidence>
<feature type="transmembrane region" description="Helical" evidence="10">
    <location>
        <begin position="98"/>
        <end position="118"/>
    </location>
</feature>
<name>A0ABS0XKX8_9SPHN</name>
<keyword evidence="6 10" id="KW-0812">Transmembrane</keyword>
<evidence type="ECO:0000256" key="1">
    <source>
        <dbReference type="ARBA" id="ARBA00004127"/>
    </source>
</evidence>
<evidence type="ECO:0000259" key="11">
    <source>
        <dbReference type="Pfam" id="PF02366"/>
    </source>
</evidence>
<accession>A0ABS0XKX8</accession>
<evidence type="ECO:0000256" key="8">
    <source>
        <dbReference type="ARBA" id="ARBA00023136"/>
    </source>
</evidence>
<keyword evidence="5 10" id="KW-0808">Transferase</keyword>
<keyword evidence="8 10" id="KW-0472">Membrane</keyword>
<comment type="pathway">
    <text evidence="2 10">Protein modification; protein glycosylation.</text>
</comment>
<feature type="transmembrane region" description="Helical" evidence="10">
    <location>
        <begin position="358"/>
        <end position="378"/>
    </location>
</feature>
<evidence type="ECO:0000313" key="14">
    <source>
        <dbReference type="Proteomes" id="UP000640426"/>
    </source>
</evidence>
<keyword evidence="14" id="KW-1185">Reference proteome</keyword>
<evidence type="ECO:0000256" key="7">
    <source>
        <dbReference type="ARBA" id="ARBA00022989"/>
    </source>
</evidence>
<keyword evidence="10" id="KW-1003">Cell membrane</keyword>
<evidence type="ECO:0000313" key="13">
    <source>
        <dbReference type="EMBL" id="MBJ6120676.1"/>
    </source>
</evidence>
<evidence type="ECO:0000256" key="10">
    <source>
        <dbReference type="RuleBase" id="RU367007"/>
    </source>
</evidence>